<dbReference type="RefSeq" id="WP_329507096.1">
    <property type="nucleotide sequence ID" value="NZ_BAAAYZ010000168.1"/>
</dbReference>
<dbReference type="SMART" id="SM00065">
    <property type="entry name" value="GAF"/>
    <property type="match status" value="1"/>
</dbReference>
<dbReference type="Pfam" id="PF07228">
    <property type="entry name" value="SpoIIE"/>
    <property type="match status" value="1"/>
</dbReference>
<gene>
    <name evidence="5" type="ORF">VXC91_11925</name>
</gene>
<dbReference type="InterPro" id="IPR052016">
    <property type="entry name" value="Bact_Sigma-Reg"/>
</dbReference>
<evidence type="ECO:0000259" key="4">
    <source>
        <dbReference type="SMART" id="SM00331"/>
    </source>
</evidence>
<organism evidence="5 6">
    <name type="scientific">Streptomyces chiangmaiensis</name>
    <dbReference type="NCBI Taxonomy" id="766497"/>
    <lineage>
        <taxon>Bacteria</taxon>
        <taxon>Bacillati</taxon>
        <taxon>Actinomycetota</taxon>
        <taxon>Actinomycetes</taxon>
        <taxon>Kitasatosporales</taxon>
        <taxon>Streptomycetaceae</taxon>
        <taxon>Streptomyces</taxon>
    </lineage>
</organism>
<feature type="compositionally biased region" description="Polar residues" evidence="2">
    <location>
        <begin position="443"/>
        <end position="452"/>
    </location>
</feature>
<name>A0ABU7FGD4_9ACTN</name>
<evidence type="ECO:0000256" key="2">
    <source>
        <dbReference type="SAM" id="MobiDB-lite"/>
    </source>
</evidence>
<evidence type="ECO:0000313" key="5">
    <source>
        <dbReference type="EMBL" id="MED7822667.1"/>
    </source>
</evidence>
<dbReference type="Gene3D" id="3.60.40.10">
    <property type="entry name" value="PPM-type phosphatase domain"/>
    <property type="match status" value="1"/>
</dbReference>
<feature type="domain" description="PPM-type phosphatase" evidence="4">
    <location>
        <begin position="223"/>
        <end position="438"/>
    </location>
</feature>
<dbReference type="Pfam" id="PF13185">
    <property type="entry name" value="GAF_2"/>
    <property type="match status" value="1"/>
</dbReference>
<dbReference type="InterPro" id="IPR029016">
    <property type="entry name" value="GAF-like_dom_sf"/>
</dbReference>
<sequence>MTENESEQPPTPVVGLAAQLEQIADQLVLLARVQERLHGLFEAALSRDVDLQAVLRKIVMTAMDLVGARYGAMGVLDTDRGENGGLAEFIAVGLSKQQLADIQGLSFPEGRGLLGHLIHDPVPLRVDDISEHPDSVGFPPGHPEMHSLLGVPIHIRGEIYGDLYVADRFDGSPFSVRDQTMIVALAGAAGLAIDDARLFRQLRLRAEEFQRLLVPRLPDLYPFEAAAVYRPAPTPSLLGGDWYDALLVSEDTCAAVIGDVLGHDIHAAAAMSQTRHMLRAFLYDSDSPPSSILARLDRALQAITDTPVTTACLARLEPEAPAIWTLRWSSAGHCPPMLITPDGQARYLSVDSDLPLGVDITVPRRDHTHPVPAGSTVVLFTDGLIECPRQPIDVGLERLLALAAEHAERPLRAFVQALTEGHPSGDGRDDLAVLALRPPQASPAPNSATAQR</sequence>
<dbReference type="PANTHER" id="PTHR43156">
    <property type="entry name" value="STAGE II SPORULATION PROTEIN E-RELATED"/>
    <property type="match status" value="1"/>
</dbReference>
<dbReference type="EMBL" id="JAYWVC010000027">
    <property type="protein sequence ID" value="MED7822667.1"/>
    <property type="molecule type" value="Genomic_DNA"/>
</dbReference>
<dbReference type="InterPro" id="IPR036457">
    <property type="entry name" value="PPM-type-like_dom_sf"/>
</dbReference>
<protein>
    <submittedName>
        <fullName evidence="5">GAF domain-containing SpoIIE family protein phosphatase</fullName>
    </submittedName>
</protein>
<dbReference type="Proteomes" id="UP001333996">
    <property type="component" value="Unassembled WGS sequence"/>
</dbReference>
<keyword evidence="1" id="KW-0378">Hydrolase</keyword>
<dbReference type="SUPFAM" id="SSF55781">
    <property type="entry name" value="GAF domain-like"/>
    <property type="match status" value="1"/>
</dbReference>
<keyword evidence="6" id="KW-1185">Reference proteome</keyword>
<dbReference type="Gene3D" id="3.30.450.40">
    <property type="match status" value="1"/>
</dbReference>
<evidence type="ECO:0000313" key="6">
    <source>
        <dbReference type="Proteomes" id="UP001333996"/>
    </source>
</evidence>
<feature type="region of interest" description="Disordered" evidence="2">
    <location>
        <begin position="420"/>
        <end position="452"/>
    </location>
</feature>
<dbReference type="SUPFAM" id="SSF81606">
    <property type="entry name" value="PP2C-like"/>
    <property type="match status" value="1"/>
</dbReference>
<dbReference type="PANTHER" id="PTHR43156:SF2">
    <property type="entry name" value="STAGE II SPORULATION PROTEIN E"/>
    <property type="match status" value="1"/>
</dbReference>
<dbReference type="SMART" id="SM00331">
    <property type="entry name" value="PP2C_SIG"/>
    <property type="match status" value="1"/>
</dbReference>
<dbReference type="InterPro" id="IPR001932">
    <property type="entry name" value="PPM-type_phosphatase-like_dom"/>
</dbReference>
<proteinExistence type="predicted"/>
<reference evidence="5" key="1">
    <citation type="submission" date="2024-01" db="EMBL/GenBank/DDBJ databases">
        <title>First draft genome sequence data of TA4-1, the type strain of Gram-positive actinobacterium Streptomyces chiangmaiensis.</title>
        <authorList>
            <person name="Yasawong M."/>
            <person name="Nantapong N."/>
        </authorList>
    </citation>
    <scope>NUCLEOTIDE SEQUENCE</scope>
    <source>
        <strain evidence="5">TA4-1</strain>
    </source>
</reference>
<feature type="domain" description="GAF" evidence="3">
    <location>
        <begin position="50"/>
        <end position="203"/>
    </location>
</feature>
<dbReference type="InterPro" id="IPR003018">
    <property type="entry name" value="GAF"/>
</dbReference>
<evidence type="ECO:0000256" key="1">
    <source>
        <dbReference type="ARBA" id="ARBA00022801"/>
    </source>
</evidence>
<evidence type="ECO:0000259" key="3">
    <source>
        <dbReference type="SMART" id="SM00065"/>
    </source>
</evidence>
<accession>A0ABU7FGD4</accession>
<comment type="caution">
    <text evidence="5">The sequence shown here is derived from an EMBL/GenBank/DDBJ whole genome shotgun (WGS) entry which is preliminary data.</text>
</comment>